<comment type="caution">
    <text evidence="1">The sequence shown here is derived from an EMBL/GenBank/DDBJ whole genome shotgun (WGS) entry which is preliminary data.</text>
</comment>
<dbReference type="EMBL" id="JAPTGG010000002">
    <property type="protein sequence ID" value="MCZ0864187.1"/>
    <property type="molecule type" value="Genomic_DNA"/>
</dbReference>
<dbReference type="RefSeq" id="WP_258330342.1">
    <property type="nucleotide sequence ID" value="NZ_JAPTGG010000002.1"/>
</dbReference>
<dbReference type="Proteomes" id="UP001069090">
    <property type="component" value="Unassembled WGS sequence"/>
</dbReference>
<reference evidence="1 2" key="1">
    <citation type="submission" date="2022-12" db="EMBL/GenBank/DDBJ databases">
        <title>Dasania phycosphaerae sp. nov., isolated from particulate material of the south coast of Korea.</title>
        <authorList>
            <person name="Jiang Y."/>
        </authorList>
    </citation>
    <scope>NUCLEOTIDE SEQUENCE [LARGE SCALE GENOMIC DNA]</scope>
    <source>
        <strain evidence="1 2">GY-19</strain>
    </source>
</reference>
<dbReference type="Pfam" id="PF20227">
    <property type="entry name" value="DUF6586"/>
    <property type="match status" value="1"/>
</dbReference>
<dbReference type="InterPro" id="IPR046493">
    <property type="entry name" value="DUF6586"/>
</dbReference>
<accession>A0A9J6RI98</accession>
<name>A0A9J6RI98_9GAMM</name>
<protein>
    <submittedName>
        <fullName evidence="1">Uncharacterized protein</fullName>
    </submittedName>
</protein>
<evidence type="ECO:0000313" key="2">
    <source>
        <dbReference type="Proteomes" id="UP001069090"/>
    </source>
</evidence>
<dbReference type="AlphaFoldDB" id="A0A9J6RI98"/>
<keyword evidence="2" id="KW-1185">Reference proteome</keyword>
<sequence length="165" mass="17982">MANTLRDEVNLRLYCCRLQLEQYQQYLNAAELPLTVIRHLAGEAACIHLQRCYQAYLLELGQAYNVSAAGCCSAQSLAALMAAQGISAAEITQLCELESDAASWLSALLAAAGPVSAPAEVKQQPPAQIRLTALEPSMLDLEALQTAYESLRQLIEGQRSLTQEW</sequence>
<proteinExistence type="predicted"/>
<organism evidence="1 2">
    <name type="scientific">Dasania phycosphaerae</name>
    <dbReference type="NCBI Taxonomy" id="2950436"/>
    <lineage>
        <taxon>Bacteria</taxon>
        <taxon>Pseudomonadati</taxon>
        <taxon>Pseudomonadota</taxon>
        <taxon>Gammaproteobacteria</taxon>
        <taxon>Cellvibrionales</taxon>
        <taxon>Spongiibacteraceae</taxon>
        <taxon>Dasania</taxon>
    </lineage>
</organism>
<evidence type="ECO:0000313" key="1">
    <source>
        <dbReference type="EMBL" id="MCZ0864187.1"/>
    </source>
</evidence>
<gene>
    <name evidence="1" type="ORF">O0V09_03185</name>
</gene>